<comment type="caution">
    <text evidence="2">The sequence shown here is derived from an EMBL/GenBank/DDBJ whole genome shotgun (WGS) entry which is preliminary data.</text>
</comment>
<evidence type="ECO:0008006" key="4">
    <source>
        <dbReference type="Google" id="ProtNLM"/>
    </source>
</evidence>
<dbReference type="Pfam" id="PF09912">
    <property type="entry name" value="DUF2141"/>
    <property type="match status" value="1"/>
</dbReference>
<evidence type="ECO:0000313" key="2">
    <source>
        <dbReference type="EMBL" id="KXI30453.1"/>
    </source>
</evidence>
<name>A0A136A5E7_9ALTE</name>
<accession>A0A136A5E7</accession>
<sequence>MNLKFSLLTGNVLALSLLSTGVFSQNIKVNLTEVLSEKGQLMVAVYNKQDHWLSDKPTEIFAQKIISLEGQITNKTLQFTLELPEGEYALYLFQDKDNNGELKSNWIGIPKEPVGTSNNAKGTMGPPKYKDASFQVAAEDIVQNITLANMD</sequence>
<dbReference type="AlphaFoldDB" id="A0A136A5E7"/>
<dbReference type="Proteomes" id="UP000070299">
    <property type="component" value="Unassembled WGS sequence"/>
</dbReference>
<proteinExistence type="predicted"/>
<evidence type="ECO:0000313" key="3">
    <source>
        <dbReference type="Proteomes" id="UP000070299"/>
    </source>
</evidence>
<dbReference type="RefSeq" id="WP_068374951.1">
    <property type="nucleotide sequence ID" value="NZ_LSNE01000003.1"/>
</dbReference>
<dbReference type="InterPro" id="IPR018673">
    <property type="entry name" value="DUF2141"/>
</dbReference>
<feature type="signal peptide" evidence="1">
    <location>
        <begin position="1"/>
        <end position="24"/>
    </location>
</feature>
<feature type="chain" id="PRO_5007469569" description="DUF2141 domain-containing protein" evidence="1">
    <location>
        <begin position="25"/>
        <end position="151"/>
    </location>
</feature>
<reference evidence="3" key="1">
    <citation type="submission" date="2016-02" db="EMBL/GenBank/DDBJ databases">
        <authorList>
            <person name="Schultz-Johansen M."/>
            <person name="Glaring M.A."/>
            <person name="Bech P.K."/>
            <person name="Stougaard P."/>
        </authorList>
    </citation>
    <scope>NUCLEOTIDE SEQUENCE [LARGE SCALE GENOMIC DNA]</scope>
    <source>
        <strain evidence="3">S66</strain>
    </source>
</reference>
<dbReference type="OrthoDB" id="9788332at2"/>
<keyword evidence="3" id="KW-1185">Reference proteome</keyword>
<protein>
    <recommendedName>
        <fullName evidence="4">DUF2141 domain-containing protein</fullName>
    </recommendedName>
</protein>
<organism evidence="2 3">
    <name type="scientific">Paraglaciecola hydrolytica</name>
    <dbReference type="NCBI Taxonomy" id="1799789"/>
    <lineage>
        <taxon>Bacteria</taxon>
        <taxon>Pseudomonadati</taxon>
        <taxon>Pseudomonadota</taxon>
        <taxon>Gammaproteobacteria</taxon>
        <taxon>Alteromonadales</taxon>
        <taxon>Alteromonadaceae</taxon>
        <taxon>Paraglaciecola</taxon>
    </lineage>
</organism>
<gene>
    <name evidence="2" type="ORF">AX660_10845</name>
</gene>
<keyword evidence="1" id="KW-0732">Signal</keyword>
<evidence type="ECO:0000256" key="1">
    <source>
        <dbReference type="SAM" id="SignalP"/>
    </source>
</evidence>
<dbReference type="EMBL" id="LSNE01000003">
    <property type="protein sequence ID" value="KXI30453.1"/>
    <property type="molecule type" value="Genomic_DNA"/>
</dbReference>
<dbReference type="STRING" id="1799789.AX660_10845"/>